<keyword evidence="7" id="KW-1133">Transmembrane helix</keyword>
<dbReference type="SMART" id="SM00220">
    <property type="entry name" value="S_TKc"/>
    <property type="match status" value="1"/>
</dbReference>
<dbReference type="SUPFAM" id="SSF56112">
    <property type="entry name" value="Protein kinase-like (PK-like)"/>
    <property type="match status" value="1"/>
</dbReference>
<keyword evidence="4 5" id="KW-0067">ATP-binding</keyword>
<feature type="region of interest" description="Disordered" evidence="6">
    <location>
        <begin position="420"/>
        <end position="446"/>
    </location>
</feature>
<reference evidence="9 10" key="1">
    <citation type="submission" date="2019-08" db="EMBL/GenBank/DDBJ databases">
        <title>Deep-cultivation of Planctomycetes and their phenomic and genomic characterization uncovers novel biology.</title>
        <authorList>
            <person name="Wiegand S."/>
            <person name="Jogler M."/>
            <person name="Boedeker C."/>
            <person name="Pinto D."/>
            <person name="Vollmers J."/>
            <person name="Rivas-Marin E."/>
            <person name="Kohn T."/>
            <person name="Peeters S.H."/>
            <person name="Heuer A."/>
            <person name="Rast P."/>
            <person name="Oberbeckmann S."/>
            <person name="Bunk B."/>
            <person name="Jeske O."/>
            <person name="Meyerdierks A."/>
            <person name="Storesund J.E."/>
            <person name="Kallscheuer N."/>
            <person name="Luecker S."/>
            <person name="Lage O.M."/>
            <person name="Pohl T."/>
            <person name="Merkel B.J."/>
            <person name="Hornburger P."/>
            <person name="Mueller R.-W."/>
            <person name="Bruemmer F."/>
            <person name="Labrenz M."/>
            <person name="Spormann A.M."/>
            <person name="Op den Camp H."/>
            <person name="Overmann J."/>
            <person name="Amann R."/>
            <person name="Jetten M.S.M."/>
            <person name="Mascher T."/>
            <person name="Medema M.H."/>
            <person name="Devos D.P."/>
            <person name="Kaster A.-K."/>
            <person name="Ovreas L."/>
            <person name="Rohde M."/>
            <person name="Galperin M.Y."/>
            <person name="Jogler C."/>
        </authorList>
    </citation>
    <scope>NUCLEOTIDE SEQUENCE [LARGE SCALE GENOMIC DNA]</scope>
    <source>
        <strain evidence="9 10">OJF2</strain>
    </source>
</reference>
<dbReference type="KEGG" id="agv:OJF2_61060"/>
<keyword evidence="7" id="KW-0812">Transmembrane</keyword>
<feature type="transmembrane region" description="Helical" evidence="7">
    <location>
        <begin position="366"/>
        <end position="388"/>
    </location>
</feature>
<keyword evidence="3 9" id="KW-0418">Kinase</keyword>
<dbReference type="Gene3D" id="3.40.10.10">
    <property type="entry name" value="DNA Methylphosphotriester Repair Domain"/>
    <property type="match status" value="1"/>
</dbReference>
<accession>A0A5B9WBW2</accession>
<feature type="binding site" evidence="5">
    <location>
        <position position="114"/>
    </location>
    <ligand>
        <name>ATP</name>
        <dbReference type="ChEBI" id="CHEBI:30616"/>
    </ligand>
</feature>
<sequence length="511" mass="54543">MNPPLRVVCGSCLRSVEIDSPEESGPVTGGVCPYCGDRVDSDTEATTSRTRVAEGPPIEGDSRGGQPSSWAGLWSRGSLGSLGRFQLRERLGDGGFGEVYLAFDPRLDRDVAIKVLKQANPTERVMERFFREARAAARLDHPNIVAVHDAGFDQGRCWVSFHLVNGRPLNWYRDHHRLDPPTAARILRDLAEAVDHAHRQGVIHRDLKPGNVLIDDHGRPRLIDFGLSRRSDVESSLTRDGAIVGTPAYMSPEQALGQSRNVDERSDVFSLGVMLFEALCGQRPYPMSGQGSFSEVAGGGKAPSSRPRTPSARALNPAVPARLDRICMRAVAQDPADRYPSARALADDLDAWLLRHRGATRLRQRFSAGILLGLTAATILGAAALVALTREHPAAAGPAASGVAGVPEPHAQARALLANGDAPDEPADLPAARPPAKSKAASPPRAKAVATTARFLGSTHSGKFHLPTCSSVAQITDGNLLELEDPEEATAKSLKPCGICKPLAAPRTKGP</sequence>
<gene>
    <name evidence="9" type="primary">prkC_49</name>
    <name evidence="9" type="ORF">OJF2_61060</name>
</gene>
<dbReference type="PROSITE" id="PS50011">
    <property type="entry name" value="PROTEIN_KINASE_DOM"/>
    <property type="match status" value="1"/>
</dbReference>
<dbReference type="Gene3D" id="1.10.510.10">
    <property type="entry name" value="Transferase(Phosphotransferase) domain 1"/>
    <property type="match status" value="1"/>
</dbReference>
<keyword evidence="7" id="KW-0472">Membrane</keyword>
<organism evidence="9 10">
    <name type="scientific">Aquisphaera giovannonii</name>
    <dbReference type="NCBI Taxonomy" id="406548"/>
    <lineage>
        <taxon>Bacteria</taxon>
        <taxon>Pseudomonadati</taxon>
        <taxon>Planctomycetota</taxon>
        <taxon>Planctomycetia</taxon>
        <taxon>Isosphaerales</taxon>
        <taxon>Isosphaeraceae</taxon>
        <taxon>Aquisphaera</taxon>
    </lineage>
</organism>
<evidence type="ECO:0000256" key="3">
    <source>
        <dbReference type="ARBA" id="ARBA00022777"/>
    </source>
</evidence>
<evidence type="ECO:0000256" key="6">
    <source>
        <dbReference type="SAM" id="MobiDB-lite"/>
    </source>
</evidence>
<dbReference type="InterPro" id="IPR017441">
    <property type="entry name" value="Protein_kinase_ATP_BS"/>
</dbReference>
<dbReference type="PROSITE" id="PS00107">
    <property type="entry name" value="PROTEIN_KINASE_ATP"/>
    <property type="match status" value="1"/>
</dbReference>
<name>A0A5B9WBW2_9BACT</name>
<keyword evidence="2 5" id="KW-0547">Nucleotide-binding</keyword>
<evidence type="ECO:0000256" key="5">
    <source>
        <dbReference type="PROSITE-ProRule" id="PRU10141"/>
    </source>
</evidence>
<protein>
    <submittedName>
        <fullName evidence="9">Serine/threonine-protein kinase PrkC</fullName>
        <ecNumber evidence="9">2.7.11.1</ecNumber>
    </submittedName>
</protein>
<evidence type="ECO:0000313" key="9">
    <source>
        <dbReference type="EMBL" id="QEH37515.1"/>
    </source>
</evidence>
<proteinExistence type="predicted"/>
<dbReference type="InterPro" id="IPR011009">
    <property type="entry name" value="Kinase-like_dom_sf"/>
</dbReference>
<dbReference type="AlphaFoldDB" id="A0A5B9WBW2"/>
<dbReference type="CDD" id="cd14014">
    <property type="entry name" value="STKc_PknB_like"/>
    <property type="match status" value="1"/>
</dbReference>
<feature type="region of interest" description="Disordered" evidence="6">
    <location>
        <begin position="291"/>
        <end position="313"/>
    </location>
</feature>
<dbReference type="GO" id="GO:0004674">
    <property type="term" value="F:protein serine/threonine kinase activity"/>
    <property type="evidence" value="ECO:0007669"/>
    <property type="project" value="UniProtKB-EC"/>
</dbReference>
<feature type="domain" description="Protein kinase" evidence="8">
    <location>
        <begin position="85"/>
        <end position="353"/>
    </location>
</feature>
<dbReference type="SUPFAM" id="SSF57884">
    <property type="entry name" value="Ada DNA repair protein, N-terminal domain (N-Ada 10)"/>
    <property type="match status" value="1"/>
</dbReference>
<dbReference type="InterPro" id="IPR008271">
    <property type="entry name" value="Ser/Thr_kinase_AS"/>
</dbReference>
<evidence type="ECO:0000313" key="10">
    <source>
        <dbReference type="Proteomes" id="UP000324233"/>
    </source>
</evidence>
<keyword evidence="1 9" id="KW-0808">Transferase</keyword>
<dbReference type="InterPro" id="IPR000719">
    <property type="entry name" value="Prot_kinase_dom"/>
</dbReference>
<dbReference type="PANTHER" id="PTHR43289">
    <property type="entry name" value="MITOGEN-ACTIVATED PROTEIN KINASE KINASE KINASE 20-RELATED"/>
    <property type="match status" value="1"/>
</dbReference>
<evidence type="ECO:0000256" key="7">
    <source>
        <dbReference type="SAM" id="Phobius"/>
    </source>
</evidence>
<dbReference type="Pfam" id="PF00069">
    <property type="entry name" value="Pkinase"/>
    <property type="match status" value="1"/>
</dbReference>
<evidence type="ECO:0000256" key="1">
    <source>
        <dbReference type="ARBA" id="ARBA00022679"/>
    </source>
</evidence>
<dbReference type="GO" id="GO:0005524">
    <property type="term" value="F:ATP binding"/>
    <property type="evidence" value="ECO:0007669"/>
    <property type="project" value="UniProtKB-UniRule"/>
</dbReference>
<feature type="compositionally biased region" description="Low complexity" evidence="6">
    <location>
        <begin position="428"/>
        <end position="446"/>
    </location>
</feature>
<dbReference type="EC" id="2.7.11.1" evidence="9"/>
<dbReference type="Gene3D" id="3.30.200.20">
    <property type="entry name" value="Phosphorylase Kinase, domain 1"/>
    <property type="match status" value="1"/>
</dbReference>
<dbReference type="Proteomes" id="UP000324233">
    <property type="component" value="Chromosome"/>
</dbReference>
<dbReference type="PROSITE" id="PS00108">
    <property type="entry name" value="PROTEIN_KINASE_ST"/>
    <property type="match status" value="1"/>
</dbReference>
<dbReference type="PANTHER" id="PTHR43289:SF6">
    <property type="entry name" value="SERINE_THREONINE-PROTEIN KINASE NEKL-3"/>
    <property type="match status" value="1"/>
</dbReference>
<evidence type="ECO:0000259" key="8">
    <source>
        <dbReference type="PROSITE" id="PS50011"/>
    </source>
</evidence>
<keyword evidence="10" id="KW-1185">Reference proteome</keyword>
<dbReference type="RefSeq" id="WP_168222126.1">
    <property type="nucleotide sequence ID" value="NZ_CP042997.1"/>
</dbReference>
<dbReference type="EMBL" id="CP042997">
    <property type="protein sequence ID" value="QEH37515.1"/>
    <property type="molecule type" value="Genomic_DNA"/>
</dbReference>
<dbReference type="InterPro" id="IPR035451">
    <property type="entry name" value="Ada-like_dom_sf"/>
</dbReference>
<feature type="region of interest" description="Disordered" evidence="6">
    <location>
        <begin position="41"/>
        <end position="69"/>
    </location>
</feature>
<evidence type="ECO:0000256" key="4">
    <source>
        <dbReference type="ARBA" id="ARBA00022840"/>
    </source>
</evidence>
<evidence type="ECO:0000256" key="2">
    <source>
        <dbReference type="ARBA" id="ARBA00022741"/>
    </source>
</evidence>